<evidence type="ECO:0008006" key="4">
    <source>
        <dbReference type="Google" id="ProtNLM"/>
    </source>
</evidence>
<dbReference type="KEGG" id="azc:AZC_0381"/>
<evidence type="ECO:0000256" key="1">
    <source>
        <dbReference type="SAM" id="SignalP"/>
    </source>
</evidence>
<dbReference type="ESTHER" id="azoc5-a8ijz7">
    <property type="family name" value="Bacterial_esterase"/>
</dbReference>
<reference evidence="2 3" key="3">
    <citation type="journal article" date="2008" name="BMC Genomics">
        <title>The genome of the versatile nitrogen fixer Azorhizobium caulinodans ORS571.</title>
        <authorList>
            <person name="Lee KB."/>
            <person name="Backer P.D."/>
            <person name="Aono T."/>
            <person name="Liu CT."/>
            <person name="Suzuki S."/>
            <person name="Suzuki T."/>
            <person name="Kaneko T."/>
            <person name="Yamada M."/>
            <person name="Tabata S."/>
            <person name="Kupfer D.M."/>
            <person name="Najar F.Z."/>
            <person name="Wiley G.B."/>
            <person name="Roe B."/>
            <person name="Binnewies T.T."/>
            <person name="Ussery D.W."/>
            <person name="D'Haeze W."/>
            <person name="Herder J.D."/>
            <person name="Gevers D."/>
            <person name="Vereecke D."/>
            <person name="Holsters M."/>
            <person name="Oyaizu H."/>
        </authorList>
    </citation>
    <scope>NUCLEOTIDE SEQUENCE [LARGE SCALE GENOMIC DNA]</scope>
    <source>
        <strain evidence="3">ATCC 43989 / DSM 5975 / JCM 20966 / LMG 6465 / NBRC 14845 / NCIMB 13405 / ORS 571</strain>
    </source>
</reference>
<dbReference type="HOGENOM" id="CLU_038297_2_0_5"/>
<name>A8IJZ7_AZOC5</name>
<reference evidence="2 3" key="5">
    <citation type="journal article" date="2010" name="Appl. Environ. Microbiol.">
        <title>phrR-like gene praR of Azorhizobium caulinodans ORS571 is essential for symbiosis with Sesbania rostrata and is involved in expression of reb genes.</title>
        <authorList>
            <person name="Akiba N."/>
            <person name="Aono T."/>
            <person name="Toyazaki H."/>
            <person name="Sato S."/>
            <person name="Oyaizu H."/>
        </authorList>
    </citation>
    <scope>NUCLEOTIDE SEQUENCE [LARGE SCALE GENOMIC DNA]</scope>
    <source>
        <strain evidence="3">ATCC 43989 / DSM 5975 / JCM 20966 / LMG 6465 / NBRC 14845 / NCIMB 13405 / ORS 571</strain>
    </source>
</reference>
<organism evidence="2 3">
    <name type="scientific">Azorhizobium caulinodans (strain ATCC 43989 / DSM 5975 / JCM 20966 / LMG 6465 / NBRC 14845 / NCIMB 13405 / ORS 571)</name>
    <dbReference type="NCBI Taxonomy" id="438753"/>
    <lineage>
        <taxon>Bacteria</taxon>
        <taxon>Pseudomonadati</taxon>
        <taxon>Pseudomonadota</taxon>
        <taxon>Alphaproteobacteria</taxon>
        <taxon>Hyphomicrobiales</taxon>
        <taxon>Xanthobacteraceae</taxon>
        <taxon>Azorhizobium</taxon>
    </lineage>
</organism>
<reference evidence="2 3" key="6">
    <citation type="journal article" date="2011" name="Appl. Environ. Microbiol.">
        <title>Involvement of the azorhizobial chromosome partition gene (parA) in the onset of bacteroid differentiation during Sesbania rostrata stem nodule development.</title>
        <authorList>
            <person name="Liu CT."/>
            <person name="Lee KB."/>
            <person name="Wang YS."/>
            <person name="Peng MH."/>
            <person name="Lee KT."/>
            <person name="Suzuki S."/>
            <person name="Suzuki T."/>
            <person name="Oyaizu H."/>
        </authorList>
    </citation>
    <scope>NUCLEOTIDE SEQUENCE [LARGE SCALE GENOMIC DNA]</scope>
    <source>
        <strain evidence="3">ATCC 43989 / DSM 5975 / JCM 20966 / LMG 6465 / NBRC 14845 / NCIMB 13405 / ORS 571</strain>
    </source>
</reference>
<keyword evidence="1" id="KW-0732">Signal</keyword>
<feature type="chain" id="PRO_5002723670" description="Esterase" evidence="1">
    <location>
        <begin position="36"/>
        <end position="364"/>
    </location>
</feature>
<dbReference type="Proteomes" id="UP000000270">
    <property type="component" value="Chromosome"/>
</dbReference>
<dbReference type="SUPFAM" id="SSF53474">
    <property type="entry name" value="alpha/beta-Hydrolases"/>
    <property type="match status" value="1"/>
</dbReference>
<dbReference type="InterPro" id="IPR029058">
    <property type="entry name" value="AB_hydrolase_fold"/>
</dbReference>
<feature type="signal peptide" evidence="1">
    <location>
        <begin position="1"/>
        <end position="35"/>
    </location>
</feature>
<reference evidence="3" key="2">
    <citation type="submission" date="2007-04" db="EMBL/GenBank/DDBJ databases">
        <title>Complete genome sequence of the nitrogen-fixing bacterium Azorhizobium caulinodans ORS571.</title>
        <authorList>
            <person name="Lee K.B."/>
            <person name="Backer P.D."/>
            <person name="Aono T."/>
            <person name="Liu C.T."/>
            <person name="Suzuki S."/>
            <person name="Suzuki T."/>
            <person name="Kaneko T."/>
            <person name="Yamada M."/>
            <person name="Tabata S."/>
            <person name="Kupfer D.M."/>
            <person name="Najar F.Z."/>
            <person name="Wiley G.B."/>
            <person name="Roe B."/>
            <person name="Binnewies T."/>
            <person name="Ussery D."/>
            <person name="Vereecke D."/>
            <person name="Gevers D."/>
            <person name="Holsters M."/>
            <person name="Oyaizu H."/>
        </authorList>
    </citation>
    <scope>NUCLEOTIDE SEQUENCE [LARGE SCALE GENOMIC DNA]</scope>
    <source>
        <strain evidence="3">ATCC 43989 / DSM 5975 / JCM 20966 / LMG 6465 / NBRC 14845 / NCIMB 13405 / ORS 571</strain>
    </source>
</reference>
<dbReference type="AlphaFoldDB" id="A8IJZ7"/>
<dbReference type="PANTHER" id="PTHR43194">
    <property type="entry name" value="HYDROLASE ALPHA/BETA FOLD FAMILY"/>
    <property type="match status" value="1"/>
</dbReference>
<gene>
    <name evidence="2" type="ordered locus">AZC_0381</name>
</gene>
<dbReference type="InterPro" id="IPR050228">
    <property type="entry name" value="Carboxylesterase_BioH"/>
</dbReference>
<reference evidence="2 3" key="1">
    <citation type="journal article" date="2007" name="Appl. Environ. Microbiol.">
        <title>Rhizobial factors required for stem nodule maturation and maintenance in Sesbania rostrata-Azorhizobium caulinodans ORS571 symbiosis.</title>
        <authorList>
            <person name="Suzuki S."/>
            <person name="Aono T."/>
            <person name="Lee KB."/>
            <person name="Suzuki T."/>
            <person name="Liu CT."/>
            <person name="Miwa H."/>
            <person name="Wakao S."/>
            <person name="Iki T."/>
            <person name="Oyaizu H."/>
        </authorList>
    </citation>
    <scope>NUCLEOTIDE SEQUENCE [LARGE SCALE GENOMIC DNA]</scope>
    <source>
        <strain evidence="3">ATCC 43989 / DSM 5975 / JCM 20966 / LMG 6465 / NBRC 14845 / NCIMB 13405 / ORS 571</strain>
    </source>
</reference>
<dbReference type="CDD" id="cd12808">
    <property type="entry name" value="Esterase_713_like-1"/>
    <property type="match status" value="1"/>
</dbReference>
<evidence type="ECO:0000313" key="2">
    <source>
        <dbReference type="EMBL" id="BAF86379.1"/>
    </source>
</evidence>
<evidence type="ECO:0000313" key="3">
    <source>
        <dbReference type="Proteomes" id="UP000000270"/>
    </source>
</evidence>
<proteinExistence type="predicted"/>
<dbReference type="STRING" id="438753.AZC_0381"/>
<accession>A8IJZ7</accession>
<sequence>MPSASGEARMTPILKTAVATAALSLALACTGSAFAQQATPPAQPPITLKAMGSFHIGGKTVDISGKPVKEVVFSPGGVPAKIDPNGTYIAGQMYVQYFIPQDQKGTVPLLLWHGGGLTGVTYETTPDGREGWLNYFLRKGWAVYNSDAVERGRSGWAQSPDIFPGEPVFLTVNGPFERFRIGDGAGSWSDDPAKRKVLPGNQFPVDSYIQFVKQNVPRWTTTDDFILDAYSQEIEKVCPCVILVHSQSGKFGFEMAQKHPDKVKALIAVEPAVTGDPKLASKLAGVPILMVYGDYIATDSRWPTIRARAMDFVKLVRDAGGSVDVINLPEKGIKGNSHLIMMDRNSDEVAGVIQNWLVEKKLTR</sequence>
<dbReference type="eggNOG" id="COG0400">
    <property type="taxonomic scope" value="Bacteria"/>
</dbReference>
<dbReference type="EMBL" id="AP009384">
    <property type="protein sequence ID" value="BAF86379.1"/>
    <property type="molecule type" value="Genomic_DNA"/>
</dbReference>
<reference evidence="2 3" key="4">
    <citation type="journal article" date="2009" name="Appl. Environ. Microbiol.">
        <title>Comparative genome-wide transcriptional profiling of Azorhizobium caulinodans ORS571 grown under free-living and symbiotic conditions.</title>
        <authorList>
            <person name="Tsukada S."/>
            <person name="Aono T."/>
            <person name="Akiba N."/>
            <person name="Lee KB."/>
            <person name="Liu CT."/>
            <person name="Toyazaki H."/>
            <person name="Oyaizu H."/>
        </authorList>
    </citation>
    <scope>NUCLEOTIDE SEQUENCE [LARGE SCALE GENOMIC DNA]</scope>
    <source>
        <strain evidence="3">ATCC 43989 / DSM 5975 / JCM 20966 / LMG 6465 / NBRC 14845 / NCIMB 13405 / ORS 571</strain>
    </source>
</reference>
<keyword evidence="3" id="KW-1185">Reference proteome</keyword>
<dbReference type="PANTHER" id="PTHR43194:SF5">
    <property type="entry name" value="PIMELOYL-[ACYL-CARRIER PROTEIN] METHYL ESTER ESTERASE"/>
    <property type="match status" value="1"/>
</dbReference>
<protein>
    <recommendedName>
        <fullName evidence="4">Esterase</fullName>
    </recommendedName>
</protein>
<dbReference type="Gene3D" id="3.40.50.1820">
    <property type="entry name" value="alpha/beta hydrolase"/>
    <property type="match status" value="1"/>
</dbReference>